<dbReference type="EMBL" id="CABFNB010000042">
    <property type="protein sequence ID" value="VTZ60197.1"/>
    <property type="molecule type" value="Genomic_DNA"/>
</dbReference>
<accession>A0A508XAS5</accession>
<proteinExistence type="predicted"/>
<gene>
    <name evidence="1" type="ORF">EMEDMD4_1360002</name>
    <name evidence="2" type="ORF">EMEDMD4_790357</name>
</gene>
<evidence type="ECO:0000313" key="2">
    <source>
        <dbReference type="EMBL" id="VTZ65333.1"/>
    </source>
</evidence>
<evidence type="ECO:0000313" key="1">
    <source>
        <dbReference type="EMBL" id="VTZ60197.1"/>
    </source>
</evidence>
<dbReference type="Proteomes" id="UP000507954">
    <property type="component" value="Unassembled WGS sequence"/>
</dbReference>
<dbReference type="EMBL" id="CABFNB010000149">
    <property type="protein sequence ID" value="VTZ65333.1"/>
    <property type="molecule type" value="Genomic_DNA"/>
</dbReference>
<reference evidence="2 3" key="1">
    <citation type="submission" date="2019-06" db="EMBL/GenBank/DDBJ databases">
        <authorList>
            <person name="Le Quere A."/>
            <person name="Colella S."/>
        </authorList>
    </citation>
    <scope>NUCLEOTIDE SEQUENCE</scope>
    <source>
        <strain evidence="2">EmedicaeMD41</strain>
    </source>
</reference>
<sequence>MQQFKVLQGLSRVRKAQGRCSARIFSAVRKPRPK</sequence>
<organism evidence="2">
    <name type="scientific">Sinorhizobium medicae</name>
    <dbReference type="NCBI Taxonomy" id="110321"/>
    <lineage>
        <taxon>Bacteria</taxon>
        <taxon>Pseudomonadati</taxon>
        <taxon>Pseudomonadota</taxon>
        <taxon>Alphaproteobacteria</taxon>
        <taxon>Hyphomicrobiales</taxon>
        <taxon>Rhizobiaceae</taxon>
        <taxon>Sinorhizobium/Ensifer group</taxon>
        <taxon>Sinorhizobium</taxon>
    </lineage>
</organism>
<dbReference type="AlphaFoldDB" id="A0A508XAS5"/>
<evidence type="ECO:0000313" key="3">
    <source>
        <dbReference type="Proteomes" id="UP000507954"/>
    </source>
</evidence>
<protein>
    <submittedName>
        <fullName evidence="2">Uncharacterized protein</fullName>
    </submittedName>
</protein>
<name>A0A508XAS5_9HYPH</name>